<accession>A0A419WAP1</accession>
<dbReference type="HAMAP" id="MF_00050">
    <property type="entry name" value="EF_Ts"/>
    <property type="match status" value="1"/>
</dbReference>
<dbReference type="Gene3D" id="1.10.286.20">
    <property type="match status" value="1"/>
</dbReference>
<dbReference type="Pfam" id="PF00889">
    <property type="entry name" value="EF_TS"/>
    <property type="match status" value="1"/>
</dbReference>
<dbReference type="SUPFAM" id="SSF54713">
    <property type="entry name" value="Elongation factor Ts (EF-Ts), dimerisation domain"/>
    <property type="match status" value="1"/>
</dbReference>
<dbReference type="RefSeq" id="WP_120273746.1">
    <property type="nucleotide sequence ID" value="NZ_RAPN01000001.1"/>
</dbReference>
<protein>
    <recommendedName>
        <fullName evidence="2 5">Elongation factor Ts</fullName>
        <shortName evidence="5">EF-Ts</shortName>
    </recommendedName>
</protein>
<dbReference type="InterPro" id="IPR014039">
    <property type="entry name" value="Transl_elong_EFTs/EF1B_dimer"/>
</dbReference>
<dbReference type="Gene3D" id="1.10.8.10">
    <property type="entry name" value="DNA helicase RuvA subunit, C-terminal domain"/>
    <property type="match status" value="1"/>
</dbReference>
<dbReference type="PANTHER" id="PTHR11741">
    <property type="entry name" value="ELONGATION FACTOR TS"/>
    <property type="match status" value="1"/>
</dbReference>
<evidence type="ECO:0000259" key="6">
    <source>
        <dbReference type="Pfam" id="PF00889"/>
    </source>
</evidence>
<comment type="caution">
    <text evidence="7">The sequence shown here is derived from an EMBL/GenBank/DDBJ whole genome shotgun (WGS) entry which is preliminary data.</text>
</comment>
<keyword evidence="8" id="KW-1185">Reference proteome</keyword>
<keyword evidence="5" id="KW-0963">Cytoplasm</keyword>
<evidence type="ECO:0000313" key="7">
    <source>
        <dbReference type="EMBL" id="RKD92551.1"/>
    </source>
</evidence>
<comment type="function">
    <text evidence="5">Associates with the EF-Tu.GDP complex and induces the exchange of GDP to GTP. It remains bound to the aminoacyl-tRNA.EF-Tu.GTP complex up to the GTP hydrolysis stage on the ribosome.</text>
</comment>
<evidence type="ECO:0000256" key="1">
    <source>
        <dbReference type="ARBA" id="ARBA00005532"/>
    </source>
</evidence>
<dbReference type="Gene3D" id="3.30.479.20">
    <property type="entry name" value="Elongation factor Ts, dimerisation domain"/>
    <property type="match status" value="2"/>
</dbReference>
<dbReference type="SUPFAM" id="SSF46934">
    <property type="entry name" value="UBA-like"/>
    <property type="match status" value="1"/>
</dbReference>
<evidence type="ECO:0000256" key="5">
    <source>
        <dbReference type="HAMAP-Rule" id="MF_00050"/>
    </source>
</evidence>
<name>A0A419WAP1_9BACT</name>
<dbReference type="InterPro" id="IPR018101">
    <property type="entry name" value="Transl_elong_Ts_CS"/>
</dbReference>
<dbReference type="InterPro" id="IPR001816">
    <property type="entry name" value="Transl_elong_EFTs/EF1B"/>
</dbReference>
<evidence type="ECO:0000256" key="2">
    <source>
        <dbReference type="ARBA" id="ARBA00016956"/>
    </source>
</evidence>
<evidence type="ECO:0000313" key="8">
    <source>
        <dbReference type="Proteomes" id="UP000283387"/>
    </source>
</evidence>
<dbReference type="InterPro" id="IPR036402">
    <property type="entry name" value="EF-Ts_dimer_sf"/>
</dbReference>
<dbReference type="NCBIfam" id="TIGR00116">
    <property type="entry name" value="tsf"/>
    <property type="match status" value="1"/>
</dbReference>
<evidence type="ECO:0000256" key="3">
    <source>
        <dbReference type="ARBA" id="ARBA00022768"/>
    </source>
</evidence>
<dbReference type="FunFam" id="1.10.8.10:FF:000001">
    <property type="entry name" value="Elongation factor Ts"/>
    <property type="match status" value="1"/>
</dbReference>
<proteinExistence type="inferred from homology"/>
<reference evidence="7 8" key="1">
    <citation type="submission" date="2018-09" db="EMBL/GenBank/DDBJ databases">
        <title>Genomic Encyclopedia of Archaeal and Bacterial Type Strains, Phase II (KMG-II): from individual species to whole genera.</title>
        <authorList>
            <person name="Goeker M."/>
        </authorList>
    </citation>
    <scope>NUCLEOTIDE SEQUENCE [LARGE SCALE GENOMIC DNA]</scope>
    <source>
        <strain evidence="7 8">DSM 27148</strain>
    </source>
</reference>
<keyword evidence="4 5" id="KW-0648">Protein biosynthesis</keyword>
<organism evidence="7 8">
    <name type="scientific">Mangrovibacterium diazotrophicum</name>
    <dbReference type="NCBI Taxonomy" id="1261403"/>
    <lineage>
        <taxon>Bacteria</taxon>
        <taxon>Pseudomonadati</taxon>
        <taxon>Bacteroidota</taxon>
        <taxon>Bacteroidia</taxon>
        <taxon>Marinilabiliales</taxon>
        <taxon>Prolixibacteraceae</taxon>
        <taxon>Mangrovibacterium</taxon>
    </lineage>
</organism>
<evidence type="ECO:0000256" key="4">
    <source>
        <dbReference type="ARBA" id="ARBA00022917"/>
    </source>
</evidence>
<dbReference type="GO" id="GO:0005737">
    <property type="term" value="C:cytoplasm"/>
    <property type="evidence" value="ECO:0007669"/>
    <property type="project" value="UniProtKB-SubCell"/>
</dbReference>
<comment type="subcellular location">
    <subcellularLocation>
        <location evidence="5">Cytoplasm</location>
    </subcellularLocation>
</comment>
<feature type="domain" description="Translation elongation factor EFTs/EF1B dimerisation" evidence="6">
    <location>
        <begin position="72"/>
        <end position="275"/>
    </location>
</feature>
<dbReference type="EMBL" id="RAPN01000001">
    <property type="protein sequence ID" value="RKD92551.1"/>
    <property type="molecule type" value="Genomic_DNA"/>
</dbReference>
<dbReference type="OrthoDB" id="9808348at2"/>
<dbReference type="CDD" id="cd14275">
    <property type="entry name" value="UBA_EF-Ts"/>
    <property type="match status" value="1"/>
</dbReference>
<comment type="similarity">
    <text evidence="1 5">Belongs to the EF-Ts family.</text>
</comment>
<dbReference type="PANTHER" id="PTHR11741:SF0">
    <property type="entry name" value="ELONGATION FACTOR TS, MITOCHONDRIAL"/>
    <property type="match status" value="1"/>
</dbReference>
<dbReference type="AlphaFoldDB" id="A0A419WAP1"/>
<dbReference type="GO" id="GO:0003746">
    <property type="term" value="F:translation elongation factor activity"/>
    <property type="evidence" value="ECO:0007669"/>
    <property type="project" value="UniProtKB-UniRule"/>
</dbReference>
<dbReference type="InterPro" id="IPR009060">
    <property type="entry name" value="UBA-like_sf"/>
</dbReference>
<feature type="region of interest" description="Involved in Mg(2+) ion dislocation from EF-Tu" evidence="5">
    <location>
        <begin position="81"/>
        <end position="84"/>
    </location>
</feature>
<gene>
    <name evidence="5" type="primary">tsf</name>
    <name evidence="7" type="ORF">BC643_2925</name>
</gene>
<keyword evidence="3 5" id="KW-0251">Elongation factor</keyword>
<sequence>MAISAADVMKLRKATGAGMMDCKNALTEAEGDFNRAVEIIRERGKLVASKRSDREASEGATLAKTSADGKFGAIVVVNCETDFVAKNEGFVALTQSFLDVAVENKPADLDALKALTLDGRTLADHVTEQTGVIGEKIDLSYYGCINAASVVAYIHPGNQLATLVGFNQENVDTQVAKDVAMQVAAMNPVAVDKDFVSQEVIEKELEIAKEKFRQEGKPEAMLDKIAQGALTKFFKENTLLNQAFVKDNKVSVQEYLNSSSKGLTATGFIRFTLGE</sequence>
<dbReference type="PROSITE" id="PS01126">
    <property type="entry name" value="EF_TS_1"/>
    <property type="match status" value="1"/>
</dbReference>
<dbReference type="Proteomes" id="UP000283387">
    <property type="component" value="Unassembled WGS sequence"/>
</dbReference>